<keyword evidence="2 6" id="KW-0812">Transmembrane</keyword>
<feature type="transmembrane region" description="Helical" evidence="6">
    <location>
        <begin position="456"/>
        <end position="476"/>
    </location>
</feature>
<dbReference type="AlphaFoldDB" id="A0AAJ0BVD6"/>
<feature type="domain" description="Major facilitator superfamily (MFS) profile" evidence="7">
    <location>
        <begin position="70"/>
        <end position="514"/>
    </location>
</feature>
<keyword evidence="9" id="KW-1185">Reference proteome</keyword>
<evidence type="ECO:0000256" key="6">
    <source>
        <dbReference type="SAM" id="Phobius"/>
    </source>
</evidence>
<evidence type="ECO:0000256" key="2">
    <source>
        <dbReference type="ARBA" id="ARBA00022692"/>
    </source>
</evidence>
<evidence type="ECO:0000313" key="8">
    <source>
        <dbReference type="EMBL" id="KAK1763747.1"/>
    </source>
</evidence>
<dbReference type="InterPro" id="IPR036259">
    <property type="entry name" value="MFS_trans_sf"/>
</dbReference>
<evidence type="ECO:0000256" key="3">
    <source>
        <dbReference type="ARBA" id="ARBA00022989"/>
    </source>
</evidence>
<evidence type="ECO:0000256" key="5">
    <source>
        <dbReference type="SAM" id="MobiDB-lite"/>
    </source>
</evidence>
<feature type="transmembrane region" description="Helical" evidence="6">
    <location>
        <begin position="195"/>
        <end position="220"/>
    </location>
</feature>
<evidence type="ECO:0000256" key="1">
    <source>
        <dbReference type="ARBA" id="ARBA00004141"/>
    </source>
</evidence>
<protein>
    <submittedName>
        <fullName evidence="8">MFS general substrate transporter</fullName>
    </submittedName>
</protein>
<dbReference type="PANTHER" id="PTHR23502:SF159">
    <property type="entry name" value="TRANSPORTER, PUTATIVE (AFU_ORTHOLOGUE AFUA_4G14230)-RELATED"/>
    <property type="match status" value="1"/>
</dbReference>
<keyword evidence="4 6" id="KW-0472">Membrane</keyword>
<sequence>MWHSPSPSRIWNNSPLFSRSGANTSTGADNGSGSSFSFHHGDLTGPPLDPQPSVRPEDPLNWSWRKKHAVLFALIPGSLLSDWTLTWGTTVFQLQASEWNMAVEEVAQSVSPGIFMQGTGGILAVPLCQRYGRLPVLFWSQLLCLVCTIGAIHARSYTSFTAMRTLQGFFGAAPQVIGLSVVHDMFFFQERTRKINIWAASFLIGPYLGPFISSLLLLRLDWRDNFAVLAGFYGLSVAMVAFLGDETLFDRDGHDLLRAGLKVCGRPQPVSPGRRVALLLGVEGYRNRAARPGLWTVFRHQCSLLGRPYLLLPTALFITPMTMWTIGLVTTMPQFVLPATDEGGYGFSYVGLSMFYWAPMLGTLAAELWGHWFNDALAARHMPRFGPESRLTAVYPGVAAAVAGLVLFGATMQHRLHWAGLAFGWAMVCFGTLSCTTAVSAYALDCLPRHAASASAWINCWRVVGGFSVVYFQGAWVRSAGAGAAFGGQAAVIAAAAMAVVVAQVWGRSWRERYPAPAEEN</sequence>
<evidence type="ECO:0000256" key="4">
    <source>
        <dbReference type="ARBA" id="ARBA00023136"/>
    </source>
</evidence>
<dbReference type="GO" id="GO:0022857">
    <property type="term" value="F:transmembrane transporter activity"/>
    <property type="evidence" value="ECO:0007669"/>
    <property type="project" value="InterPro"/>
</dbReference>
<feature type="transmembrane region" description="Helical" evidence="6">
    <location>
        <begin position="349"/>
        <end position="370"/>
    </location>
</feature>
<feature type="transmembrane region" description="Helical" evidence="6">
    <location>
        <begin position="422"/>
        <end position="444"/>
    </location>
</feature>
<feature type="transmembrane region" description="Helical" evidence="6">
    <location>
        <begin position="226"/>
        <end position="244"/>
    </location>
</feature>
<comment type="subcellular location">
    <subcellularLocation>
        <location evidence="1">Membrane</location>
        <topology evidence="1">Multi-pass membrane protein</topology>
    </subcellularLocation>
</comment>
<feature type="region of interest" description="Disordered" evidence="5">
    <location>
        <begin position="20"/>
        <end position="56"/>
    </location>
</feature>
<dbReference type="GeneID" id="85308090"/>
<organism evidence="8 9">
    <name type="scientific">Phialemonium atrogriseum</name>
    <dbReference type="NCBI Taxonomy" id="1093897"/>
    <lineage>
        <taxon>Eukaryota</taxon>
        <taxon>Fungi</taxon>
        <taxon>Dikarya</taxon>
        <taxon>Ascomycota</taxon>
        <taxon>Pezizomycotina</taxon>
        <taxon>Sordariomycetes</taxon>
        <taxon>Sordariomycetidae</taxon>
        <taxon>Cephalothecales</taxon>
        <taxon>Cephalothecaceae</taxon>
        <taxon>Phialemonium</taxon>
    </lineage>
</organism>
<feature type="transmembrane region" description="Helical" evidence="6">
    <location>
        <begin position="309"/>
        <end position="329"/>
    </location>
</feature>
<gene>
    <name evidence="8" type="ORF">QBC33DRAFT_458800</name>
</gene>
<name>A0AAJ0BVD6_9PEZI</name>
<dbReference type="Gene3D" id="1.20.1250.20">
    <property type="entry name" value="MFS general substrate transporter like domains"/>
    <property type="match status" value="1"/>
</dbReference>
<reference evidence="8" key="1">
    <citation type="submission" date="2023-06" db="EMBL/GenBank/DDBJ databases">
        <title>Genome-scale phylogeny and comparative genomics of the fungal order Sordariales.</title>
        <authorList>
            <consortium name="Lawrence Berkeley National Laboratory"/>
            <person name="Hensen N."/>
            <person name="Bonometti L."/>
            <person name="Westerberg I."/>
            <person name="Brannstrom I.O."/>
            <person name="Guillou S."/>
            <person name="Cros-Aarteil S."/>
            <person name="Calhoun S."/>
            <person name="Haridas S."/>
            <person name="Kuo A."/>
            <person name="Mondo S."/>
            <person name="Pangilinan J."/>
            <person name="Riley R."/>
            <person name="Labutti K."/>
            <person name="Andreopoulos B."/>
            <person name="Lipzen A."/>
            <person name="Chen C."/>
            <person name="Yanf M."/>
            <person name="Daum C."/>
            <person name="Ng V."/>
            <person name="Clum A."/>
            <person name="Steindorff A."/>
            <person name="Ohm R."/>
            <person name="Martin F."/>
            <person name="Silar P."/>
            <person name="Natvig D."/>
            <person name="Lalanne C."/>
            <person name="Gautier V."/>
            <person name="Ament-Velasquez S.L."/>
            <person name="Kruys A."/>
            <person name="Hutchinson M.I."/>
            <person name="Powell A.J."/>
            <person name="Barry K."/>
            <person name="Miller A.N."/>
            <person name="Grigoriev I.V."/>
            <person name="Debuchy R."/>
            <person name="Gladieux P."/>
            <person name="Thoren M.H."/>
            <person name="Johannesson H."/>
        </authorList>
    </citation>
    <scope>NUCLEOTIDE SEQUENCE</scope>
    <source>
        <strain evidence="8">8032-3</strain>
    </source>
</reference>
<dbReference type="PANTHER" id="PTHR23502">
    <property type="entry name" value="MAJOR FACILITATOR SUPERFAMILY"/>
    <property type="match status" value="1"/>
</dbReference>
<dbReference type="SUPFAM" id="SSF103473">
    <property type="entry name" value="MFS general substrate transporter"/>
    <property type="match status" value="1"/>
</dbReference>
<dbReference type="Proteomes" id="UP001244011">
    <property type="component" value="Unassembled WGS sequence"/>
</dbReference>
<dbReference type="EMBL" id="MU839025">
    <property type="protein sequence ID" value="KAK1763747.1"/>
    <property type="molecule type" value="Genomic_DNA"/>
</dbReference>
<comment type="caution">
    <text evidence="8">The sequence shown here is derived from an EMBL/GenBank/DDBJ whole genome shotgun (WGS) entry which is preliminary data.</text>
</comment>
<keyword evidence="3 6" id="KW-1133">Transmembrane helix</keyword>
<dbReference type="PROSITE" id="PS50850">
    <property type="entry name" value="MFS"/>
    <property type="match status" value="1"/>
</dbReference>
<evidence type="ECO:0000259" key="7">
    <source>
        <dbReference type="PROSITE" id="PS50850"/>
    </source>
</evidence>
<dbReference type="Pfam" id="PF07690">
    <property type="entry name" value="MFS_1"/>
    <property type="match status" value="1"/>
</dbReference>
<accession>A0AAJ0BVD6</accession>
<feature type="transmembrane region" description="Helical" evidence="6">
    <location>
        <begin position="166"/>
        <end position="188"/>
    </location>
</feature>
<feature type="compositionally biased region" description="Polar residues" evidence="5">
    <location>
        <begin position="20"/>
        <end position="29"/>
    </location>
</feature>
<feature type="transmembrane region" description="Helical" evidence="6">
    <location>
        <begin position="136"/>
        <end position="154"/>
    </location>
</feature>
<feature type="transmembrane region" description="Helical" evidence="6">
    <location>
        <begin position="482"/>
        <end position="506"/>
    </location>
</feature>
<dbReference type="GO" id="GO:0005886">
    <property type="term" value="C:plasma membrane"/>
    <property type="evidence" value="ECO:0007669"/>
    <property type="project" value="TreeGrafter"/>
</dbReference>
<dbReference type="InterPro" id="IPR020846">
    <property type="entry name" value="MFS_dom"/>
</dbReference>
<proteinExistence type="predicted"/>
<dbReference type="RefSeq" id="XP_060279960.1">
    <property type="nucleotide sequence ID" value="XM_060424903.1"/>
</dbReference>
<evidence type="ECO:0000313" key="9">
    <source>
        <dbReference type="Proteomes" id="UP001244011"/>
    </source>
</evidence>
<dbReference type="InterPro" id="IPR011701">
    <property type="entry name" value="MFS"/>
</dbReference>
<feature type="transmembrane region" description="Helical" evidence="6">
    <location>
        <begin position="391"/>
        <end position="410"/>
    </location>
</feature>